<feature type="region of interest" description="Disordered" evidence="1">
    <location>
        <begin position="179"/>
        <end position="200"/>
    </location>
</feature>
<name>A0A6A6ZPI7_9PLEO</name>
<organism evidence="2 3">
    <name type="scientific">Ophiobolus disseminans</name>
    <dbReference type="NCBI Taxonomy" id="1469910"/>
    <lineage>
        <taxon>Eukaryota</taxon>
        <taxon>Fungi</taxon>
        <taxon>Dikarya</taxon>
        <taxon>Ascomycota</taxon>
        <taxon>Pezizomycotina</taxon>
        <taxon>Dothideomycetes</taxon>
        <taxon>Pleosporomycetidae</taxon>
        <taxon>Pleosporales</taxon>
        <taxon>Pleosporineae</taxon>
        <taxon>Phaeosphaeriaceae</taxon>
        <taxon>Ophiobolus</taxon>
    </lineage>
</organism>
<dbReference type="PANTHER" id="PTHR42085">
    <property type="entry name" value="F-BOX DOMAIN-CONTAINING PROTEIN"/>
    <property type="match status" value="1"/>
</dbReference>
<evidence type="ECO:0000313" key="2">
    <source>
        <dbReference type="EMBL" id="KAF2822736.1"/>
    </source>
</evidence>
<protein>
    <submittedName>
        <fullName evidence="2">Uncharacterized protein</fullName>
    </submittedName>
</protein>
<keyword evidence="3" id="KW-1185">Reference proteome</keyword>
<feature type="compositionally biased region" description="Polar residues" evidence="1">
    <location>
        <begin position="29"/>
        <end position="38"/>
    </location>
</feature>
<dbReference type="AlphaFoldDB" id="A0A6A6ZPI7"/>
<feature type="compositionally biased region" description="Basic and acidic residues" evidence="1">
    <location>
        <begin position="82"/>
        <end position="92"/>
    </location>
</feature>
<feature type="region of interest" description="Disordered" evidence="1">
    <location>
        <begin position="119"/>
        <end position="138"/>
    </location>
</feature>
<dbReference type="OrthoDB" id="5372935at2759"/>
<sequence length="410" mass="46901">MAPRTTPRWTLPPPPTPGRDSSPELGSPSKITQYNKSTGRPIRKSAGRVKKVAGYVDSALLDEEEFDPLTSDSTTDDGEDDMTPRGRVDKAKQRQKRKRSPSPPSPRLEPVIYNQELDELTDDATSDSGRRTTPKKSPVTLQFNVPLGFHGPLFVKLDRALLAGNEEGVRHDMYTSRAKKARISSSSPARTDEAVRPKGFADFPPELRNSVYRHVFVRDGSLQIPQRSEGSGLGQSAQFLRTCKLVHNEACSILYGENTFAFKRHHDTRAPFWDPKPREVGYQDFLHFLKMIGPESIQYLRDLCIEFDDALPKHSPNLTIETRRYVVDDYLMNCLRILREAKLRKVSLMFLGRRQLFRSDIKFLGYLEQIKADEVVKLNQPWPFAVKIGAWVWDVIKDQMTRKKKLYEKK</sequence>
<dbReference type="InterPro" id="IPR038883">
    <property type="entry name" value="AN11006-like"/>
</dbReference>
<gene>
    <name evidence="2" type="ORF">CC86DRAFT_457940</name>
</gene>
<dbReference type="Proteomes" id="UP000799424">
    <property type="component" value="Unassembled WGS sequence"/>
</dbReference>
<evidence type="ECO:0000313" key="3">
    <source>
        <dbReference type="Proteomes" id="UP000799424"/>
    </source>
</evidence>
<dbReference type="EMBL" id="MU006233">
    <property type="protein sequence ID" value="KAF2822736.1"/>
    <property type="molecule type" value="Genomic_DNA"/>
</dbReference>
<feature type="compositionally biased region" description="Basic residues" evidence="1">
    <location>
        <begin position="41"/>
        <end position="51"/>
    </location>
</feature>
<proteinExistence type="predicted"/>
<feature type="region of interest" description="Disordered" evidence="1">
    <location>
        <begin position="1"/>
        <end position="110"/>
    </location>
</feature>
<reference evidence="2" key="1">
    <citation type="journal article" date="2020" name="Stud. Mycol.">
        <title>101 Dothideomycetes genomes: a test case for predicting lifestyles and emergence of pathogens.</title>
        <authorList>
            <person name="Haridas S."/>
            <person name="Albert R."/>
            <person name="Binder M."/>
            <person name="Bloem J."/>
            <person name="Labutti K."/>
            <person name="Salamov A."/>
            <person name="Andreopoulos B."/>
            <person name="Baker S."/>
            <person name="Barry K."/>
            <person name="Bills G."/>
            <person name="Bluhm B."/>
            <person name="Cannon C."/>
            <person name="Castanera R."/>
            <person name="Culley D."/>
            <person name="Daum C."/>
            <person name="Ezra D."/>
            <person name="Gonzalez J."/>
            <person name="Henrissat B."/>
            <person name="Kuo A."/>
            <person name="Liang C."/>
            <person name="Lipzen A."/>
            <person name="Lutzoni F."/>
            <person name="Magnuson J."/>
            <person name="Mondo S."/>
            <person name="Nolan M."/>
            <person name="Ohm R."/>
            <person name="Pangilinan J."/>
            <person name="Park H.-J."/>
            <person name="Ramirez L."/>
            <person name="Alfaro M."/>
            <person name="Sun H."/>
            <person name="Tritt A."/>
            <person name="Yoshinaga Y."/>
            <person name="Zwiers L.-H."/>
            <person name="Turgeon B."/>
            <person name="Goodwin S."/>
            <person name="Spatafora J."/>
            <person name="Crous P."/>
            <person name="Grigoriev I."/>
        </authorList>
    </citation>
    <scope>NUCLEOTIDE SEQUENCE</scope>
    <source>
        <strain evidence="2">CBS 113818</strain>
    </source>
</reference>
<dbReference type="PANTHER" id="PTHR42085:SF1">
    <property type="entry name" value="F-BOX DOMAIN-CONTAINING PROTEIN"/>
    <property type="match status" value="1"/>
</dbReference>
<evidence type="ECO:0000256" key="1">
    <source>
        <dbReference type="SAM" id="MobiDB-lite"/>
    </source>
</evidence>
<accession>A0A6A6ZPI7</accession>